<organism evidence="1 2">
    <name type="scientific">Candidatus Magnetobacterium bavaricum</name>
    <dbReference type="NCBI Taxonomy" id="29290"/>
    <lineage>
        <taxon>Bacteria</taxon>
        <taxon>Pseudomonadati</taxon>
        <taxon>Nitrospirota</taxon>
        <taxon>Thermodesulfovibrionia</taxon>
        <taxon>Thermodesulfovibrionales</taxon>
        <taxon>Candidatus Magnetobacteriaceae</taxon>
        <taxon>Candidatus Magnetobacterium</taxon>
    </lineage>
</organism>
<dbReference type="EMBL" id="LACI01002670">
    <property type="protein sequence ID" value="KJU81482.1"/>
    <property type="molecule type" value="Genomic_DNA"/>
</dbReference>
<accession>A0A0F3GI27</accession>
<dbReference type="AlphaFoldDB" id="A0A0F3GI27"/>
<evidence type="ECO:0000313" key="1">
    <source>
        <dbReference type="EMBL" id="KJU81482.1"/>
    </source>
</evidence>
<sequence length="51" mass="5953">MIFPELLFVEVFVLDSDEKYFLYSYAEGKGTVKSKILEGFEFNIKDIIPDN</sequence>
<proteinExistence type="predicted"/>
<dbReference type="Proteomes" id="UP000033423">
    <property type="component" value="Unassembled WGS sequence"/>
</dbReference>
<reference evidence="1 2" key="1">
    <citation type="submission" date="2015-02" db="EMBL/GenBank/DDBJ databases">
        <title>Single-cell genomics of uncultivated deep-branching MTB reveals a conserved set of magnetosome genes.</title>
        <authorList>
            <person name="Kolinko S."/>
            <person name="Richter M."/>
            <person name="Glockner F.O."/>
            <person name="Brachmann A."/>
            <person name="Schuler D."/>
        </authorList>
    </citation>
    <scope>NUCLEOTIDE SEQUENCE [LARGE SCALE GENOMIC DNA]</scope>
    <source>
        <strain evidence="1">TM-1</strain>
    </source>
</reference>
<comment type="caution">
    <text evidence="1">The sequence shown here is derived from an EMBL/GenBank/DDBJ whole genome shotgun (WGS) entry which is preliminary data.</text>
</comment>
<keyword evidence="2" id="KW-1185">Reference proteome</keyword>
<protein>
    <recommendedName>
        <fullName evidence="3">Restriction endonuclease</fullName>
    </recommendedName>
</protein>
<name>A0A0F3GI27_9BACT</name>
<gene>
    <name evidence="1" type="ORF">MBAV_006324</name>
</gene>
<evidence type="ECO:0008006" key="3">
    <source>
        <dbReference type="Google" id="ProtNLM"/>
    </source>
</evidence>
<evidence type="ECO:0000313" key="2">
    <source>
        <dbReference type="Proteomes" id="UP000033423"/>
    </source>
</evidence>